<name>A0A835HIR3_9MAGN</name>
<dbReference type="OrthoDB" id="851886at2759"/>
<dbReference type="EMBL" id="JADFTS010000007">
    <property type="protein sequence ID" value="KAF9598878.1"/>
    <property type="molecule type" value="Genomic_DNA"/>
</dbReference>
<evidence type="ECO:0000313" key="2">
    <source>
        <dbReference type="EMBL" id="KAF9598878.1"/>
    </source>
</evidence>
<keyword evidence="3" id="KW-1185">Reference proteome</keyword>
<evidence type="ECO:0000313" key="3">
    <source>
        <dbReference type="Proteomes" id="UP000631114"/>
    </source>
</evidence>
<accession>A0A835HIR3</accession>
<dbReference type="PANTHER" id="PTHR31286:SF180">
    <property type="entry name" value="OS10G0362600 PROTEIN"/>
    <property type="match status" value="1"/>
</dbReference>
<gene>
    <name evidence="2" type="ORF">IFM89_032732</name>
</gene>
<comment type="caution">
    <text evidence="2">The sequence shown here is derived from an EMBL/GenBank/DDBJ whole genome shotgun (WGS) entry which is preliminary data.</text>
</comment>
<dbReference type="PANTHER" id="PTHR31286">
    <property type="entry name" value="GLYCINE-RICH CELL WALL STRUCTURAL PROTEIN 1.8-LIKE"/>
    <property type="match status" value="1"/>
</dbReference>
<dbReference type="InterPro" id="IPR040256">
    <property type="entry name" value="At4g02000-like"/>
</dbReference>
<evidence type="ECO:0008006" key="4">
    <source>
        <dbReference type="Google" id="ProtNLM"/>
    </source>
</evidence>
<feature type="compositionally biased region" description="Basic and acidic residues" evidence="1">
    <location>
        <begin position="195"/>
        <end position="204"/>
    </location>
</feature>
<evidence type="ECO:0000256" key="1">
    <source>
        <dbReference type="SAM" id="MobiDB-lite"/>
    </source>
</evidence>
<feature type="region of interest" description="Disordered" evidence="1">
    <location>
        <begin position="185"/>
        <end position="218"/>
    </location>
</feature>
<protein>
    <recommendedName>
        <fullName evidence="4">DUF4283 domain-containing protein</fullName>
    </recommendedName>
</protein>
<organism evidence="2 3">
    <name type="scientific">Coptis chinensis</name>
    <dbReference type="NCBI Taxonomy" id="261450"/>
    <lineage>
        <taxon>Eukaryota</taxon>
        <taxon>Viridiplantae</taxon>
        <taxon>Streptophyta</taxon>
        <taxon>Embryophyta</taxon>
        <taxon>Tracheophyta</taxon>
        <taxon>Spermatophyta</taxon>
        <taxon>Magnoliopsida</taxon>
        <taxon>Ranunculales</taxon>
        <taxon>Ranunculaceae</taxon>
        <taxon>Coptidoideae</taxon>
        <taxon>Coptis</taxon>
    </lineage>
</organism>
<proteinExistence type="predicted"/>
<sequence>MFPPLSASREQGRNPTLVNNQMQNNIMNATCNQASNWSSLFQGGNVSTSDTSLQRFDLEMIEGVTQVPMDLRWKGLNDIERKKNSVKAIPIWLNIYNVPKDLWTGEGLGFLASRIGDPQRMDEATASRKRLLYVRVCVLVEIIAELPDSFKINMGGEHVRKISVEAYAQGDTPVETRVHTNEITSVTTNSIRNDSGAENREHNEAPVTTSQTEIDREERGVQIVECATEGTMNDMNLGTGGLNATGVDLNSPENTMGEDNATRVDARVETMINEEDPTLGLEEMNTIMERVENEVMAIVLATTAEVPKESANRQENE</sequence>
<dbReference type="Proteomes" id="UP000631114">
    <property type="component" value="Unassembled WGS sequence"/>
</dbReference>
<reference evidence="2 3" key="1">
    <citation type="submission" date="2020-10" db="EMBL/GenBank/DDBJ databases">
        <title>The Coptis chinensis genome and diversification of protoberbering-type alkaloids.</title>
        <authorList>
            <person name="Wang B."/>
            <person name="Shu S."/>
            <person name="Song C."/>
            <person name="Liu Y."/>
        </authorList>
    </citation>
    <scope>NUCLEOTIDE SEQUENCE [LARGE SCALE GENOMIC DNA]</scope>
    <source>
        <strain evidence="2">HL-2020</strain>
        <tissue evidence="2">Leaf</tissue>
    </source>
</reference>
<dbReference type="AlphaFoldDB" id="A0A835HIR3"/>